<dbReference type="SMART" id="SM00066">
    <property type="entry name" value="GAL4"/>
    <property type="match status" value="1"/>
</dbReference>
<evidence type="ECO:0000259" key="8">
    <source>
        <dbReference type="PROSITE" id="PS50048"/>
    </source>
</evidence>
<protein>
    <recommendedName>
        <fullName evidence="8">Zn(2)-C6 fungal-type domain-containing protein</fullName>
    </recommendedName>
</protein>
<evidence type="ECO:0000256" key="2">
    <source>
        <dbReference type="ARBA" id="ARBA00022833"/>
    </source>
</evidence>
<feature type="coiled-coil region" evidence="6">
    <location>
        <begin position="101"/>
        <end position="128"/>
    </location>
</feature>
<dbReference type="GO" id="GO:0008270">
    <property type="term" value="F:zinc ion binding"/>
    <property type="evidence" value="ECO:0007669"/>
    <property type="project" value="InterPro"/>
</dbReference>
<dbReference type="PROSITE" id="PS50048">
    <property type="entry name" value="ZN2_CY6_FUNGAL_2"/>
    <property type="match status" value="1"/>
</dbReference>
<organism evidence="9 10">
    <name type="scientific">Henningerozyma blattae (strain ATCC 34711 / CBS 6284 / DSM 70876 / NBRC 10599 / NRRL Y-10934 / UCD 77-7)</name>
    <name type="common">Yeast</name>
    <name type="synonym">Tetrapisispora blattae</name>
    <dbReference type="NCBI Taxonomy" id="1071380"/>
    <lineage>
        <taxon>Eukaryota</taxon>
        <taxon>Fungi</taxon>
        <taxon>Dikarya</taxon>
        <taxon>Ascomycota</taxon>
        <taxon>Saccharomycotina</taxon>
        <taxon>Saccharomycetes</taxon>
        <taxon>Saccharomycetales</taxon>
        <taxon>Saccharomycetaceae</taxon>
        <taxon>Henningerozyma</taxon>
    </lineage>
</organism>
<evidence type="ECO:0000256" key="6">
    <source>
        <dbReference type="SAM" id="Coils"/>
    </source>
</evidence>
<dbReference type="InterPro" id="IPR007219">
    <property type="entry name" value="XnlR_reg_dom"/>
</dbReference>
<feature type="compositionally biased region" description="Polar residues" evidence="7">
    <location>
        <begin position="927"/>
        <end position="950"/>
    </location>
</feature>
<dbReference type="InterPro" id="IPR036864">
    <property type="entry name" value="Zn2-C6_fun-type_DNA-bd_sf"/>
</dbReference>
<dbReference type="GO" id="GO:0006351">
    <property type="term" value="P:DNA-templated transcription"/>
    <property type="evidence" value="ECO:0007669"/>
    <property type="project" value="InterPro"/>
</dbReference>
<dbReference type="InterPro" id="IPR001138">
    <property type="entry name" value="Zn2Cys6_DnaBD"/>
</dbReference>
<dbReference type="FunCoup" id="I2GUS2">
    <property type="interactions" value="627"/>
</dbReference>
<dbReference type="GO" id="GO:2001158">
    <property type="term" value="P:positive regulation of L-proline catabolic process to L-glutamate"/>
    <property type="evidence" value="ECO:0007669"/>
    <property type="project" value="EnsemblFungi"/>
</dbReference>
<keyword evidence="4" id="KW-0804">Transcription</keyword>
<dbReference type="SUPFAM" id="SSF57701">
    <property type="entry name" value="Zn2/Cys6 DNA-binding domain"/>
    <property type="match status" value="1"/>
</dbReference>
<dbReference type="GO" id="GO:0000978">
    <property type="term" value="F:RNA polymerase II cis-regulatory region sequence-specific DNA binding"/>
    <property type="evidence" value="ECO:0007669"/>
    <property type="project" value="EnsemblFungi"/>
</dbReference>
<dbReference type="PROSITE" id="PS00463">
    <property type="entry name" value="ZN2_CY6_FUNGAL_1"/>
    <property type="match status" value="1"/>
</dbReference>
<name>I2GUS2_HENB6</name>
<proteinExistence type="predicted"/>
<keyword evidence="2" id="KW-0862">Zinc</keyword>
<dbReference type="PANTHER" id="PTHR47424:SF6">
    <property type="entry name" value="PROLINE UTILIZATION TRANS-ACTIVATOR"/>
    <property type="match status" value="1"/>
</dbReference>
<evidence type="ECO:0000256" key="5">
    <source>
        <dbReference type="ARBA" id="ARBA00023242"/>
    </source>
</evidence>
<dbReference type="InterPro" id="IPR051127">
    <property type="entry name" value="Fungal_SecMet_Regulators"/>
</dbReference>
<evidence type="ECO:0000313" key="10">
    <source>
        <dbReference type="Proteomes" id="UP000002866"/>
    </source>
</evidence>
<keyword evidence="10" id="KW-1185">Reference proteome</keyword>
<evidence type="ECO:0000256" key="1">
    <source>
        <dbReference type="ARBA" id="ARBA00022723"/>
    </source>
</evidence>
<dbReference type="OMA" id="MVATYGY"/>
<dbReference type="Gene3D" id="4.10.240.10">
    <property type="entry name" value="Zn(2)-C6 fungal-type DNA-binding domain"/>
    <property type="match status" value="1"/>
</dbReference>
<feature type="region of interest" description="Disordered" evidence="7">
    <location>
        <begin position="921"/>
        <end position="950"/>
    </location>
</feature>
<dbReference type="eggNOG" id="ENOG502QTA0">
    <property type="taxonomic scope" value="Eukaryota"/>
</dbReference>
<gene>
    <name evidence="9" type="primary">TBLA0A00730</name>
    <name evidence="9" type="ORF">TBLA_0A00730</name>
</gene>
<evidence type="ECO:0000313" key="9">
    <source>
        <dbReference type="EMBL" id="CCH57874.1"/>
    </source>
</evidence>
<dbReference type="GO" id="GO:0000972">
    <property type="term" value="P:transcription-dependent tethering of RNA polymerase II gene DNA at nuclear periphery"/>
    <property type="evidence" value="ECO:0007669"/>
    <property type="project" value="EnsemblFungi"/>
</dbReference>
<dbReference type="GO" id="GO:0001228">
    <property type="term" value="F:DNA-binding transcription activator activity, RNA polymerase II-specific"/>
    <property type="evidence" value="ECO:0007669"/>
    <property type="project" value="EnsemblFungi"/>
</dbReference>
<keyword evidence="1" id="KW-0479">Metal-binding</keyword>
<dbReference type="Pfam" id="PF04082">
    <property type="entry name" value="Fungal_trans"/>
    <property type="match status" value="1"/>
</dbReference>
<keyword evidence="6" id="KW-0175">Coiled coil</keyword>
<dbReference type="Pfam" id="PF00172">
    <property type="entry name" value="Zn_clus"/>
    <property type="match status" value="1"/>
</dbReference>
<dbReference type="OrthoDB" id="2110361at2759"/>
<dbReference type="KEGG" id="tbl:TBLA_0A00730"/>
<dbReference type="GeneID" id="14492770"/>
<dbReference type="InParanoid" id="I2GUS2"/>
<dbReference type="HOGENOM" id="CLU_006926_0_0_1"/>
<evidence type="ECO:0000256" key="4">
    <source>
        <dbReference type="ARBA" id="ARBA00023163"/>
    </source>
</evidence>
<dbReference type="Proteomes" id="UP000002866">
    <property type="component" value="Chromosome 1"/>
</dbReference>
<evidence type="ECO:0000256" key="7">
    <source>
        <dbReference type="SAM" id="MobiDB-lite"/>
    </source>
</evidence>
<keyword evidence="3" id="KW-0805">Transcription regulation</keyword>
<dbReference type="CDD" id="cd00067">
    <property type="entry name" value="GAL4"/>
    <property type="match status" value="1"/>
</dbReference>
<reference evidence="9 10" key="1">
    <citation type="journal article" date="2011" name="Proc. Natl. Acad. Sci. U.S.A.">
        <title>Evolutionary erosion of yeast sex chromosomes by mating-type switching accidents.</title>
        <authorList>
            <person name="Gordon J.L."/>
            <person name="Armisen D."/>
            <person name="Proux-Wera E."/>
            <person name="Oheigeartaigh S.S."/>
            <person name="Byrne K.P."/>
            <person name="Wolfe K.H."/>
        </authorList>
    </citation>
    <scope>NUCLEOTIDE SEQUENCE [LARGE SCALE GENOMIC DNA]</scope>
    <source>
        <strain evidence="10">ATCC 34711 / CBS 6284 / DSM 70876 / NBRC 10599 / NRRL Y-10934 / UCD 77-7</strain>
    </source>
</reference>
<dbReference type="PANTHER" id="PTHR47424">
    <property type="entry name" value="REGULATORY PROTEIN GAL4"/>
    <property type="match status" value="1"/>
</dbReference>
<feature type="domain" description="Zn(2)-C6 fungal-type" evidence="8">
    <location>
        <begin position="58"/>
        <end position="87"/>
    </location>
</feature>
<accession>I2GUS2</accession>
<dbReference type="CDD" id="cd12148">
    <property type="entry name" value="fungal_TF_MHR"/>
    <property type="match status" value="1"/>
</dbReference>
<evidence type="ECO:0000256" key="3">
    <source>
        <dbReference type="ARBA" id="ARBA00023015"/>
    </source>
</evidence>
<dbReference type="RefSeq" id="XP_004177393.1">
    <property type="nucleotide sequence ID" value="XM_004177345.1"/>
</dbReference>
<dbReference type="EMBL" id="HE806316">
    <property type="protein sequence ID" value="CCH57874.1"/>
    <property type="molecule type" value="Genomic_DNA"/>
</dbReference>
<feature type="region of interest" description="Disordered" evidence="7">
    <location>
        <begin position="259"/>
        <end position="291"/>
    </location>
</feature>
<dbReference type="STRING" id="1071380.I2GUS2"/>
<keyword evidence="5" id="KW-0539">Nucleus</keyword>
<dbReference type="SMART" id="SM00906">
    <property type="entry name" value="Fungal_trans"/>
    <property type="match status" value="1"/>
</dbReference>
<dbReference type="AlphaFoldDB" id="I2GUS2"/>
<sequence>MPKSQSHSLEDQTIALVKKSFESPVLKPDCINGLEVQEIPAIIGNSQQLGKKRKITRACIRCRERHIKCPGNDPCQKCLEANHICKFSEPNKKVIVSINYLTKLHDNIKTLEDENSSLKLEVNKLKNKLITSKSKILNANKNDITSNLSTEFIQLPKISFFDTSTTTRIPPTTSNNYDDFPSVAKNNINNSNIIENFNNNTYTSSSNALKYSKSTTNVLPSLSYSPSATRSPTCLKFNTSSHFEDSLIQARNVIDPISSLSDSKYSDKNISRNNLPPGHQERSSTITTPNNTLAVPTGASNSAINITNYNNSNKLHITNTQESSGNDEQIGSNFAQRSGRLVESSTGQHYFVGSSSMTLFGLEIQSLVTKYLKKRDDNVKNKKLSTSDKHNTISINTLTSNDEKLLPNDTKSNDIIHDTIEYLQNKNVKQISNVPTLDPVNEVFHEEGNAYKIILSSNENDDDLAMNFKFPSYSYAINLVDAFLAFNGGCFYFFNEGLVRYGLKKIYNNENFYEDHTLQTIWLCKLLLIFAIGEMYLGPAKNIPTKKAQSPDIAKLPGSGFFEEGSRLFGVLFSNGRVENVTLDGGIEVTLLYAFYLQVADCTATSYFFLGEALRACLLLGMHVDAQSDTLSRCEVEHRRRLWWTVYMFERMLSSKAGLPLSFTDNTISTELPSNINCAQDNDILAKYYYYVEAAYIGESVKIVQINGQILSKLYQRQPSSNILPILKDILKQLLNWKSNVPESLQVDFNDPCFKISRTCTNLYTEYFQGINLSVRPLLFHFVTLQLREYDQSKRFLNLHGYSSTIISLLNSSLHASINSIKTLWSLAEQQMLALFGYMDREYLFTASSTLVLFNTAFGVHEQTSEYLDQALTMFSRMSNLGNHPAGLRMAQLITLMVNLDFYGVMKALILKHNPANIDTHSDKYSTSDNIDTKLNTDSVSQQKGNSSSADINYEHTNDTLQPMNFKVDEQSTLFDPFNDIDDNDIQQLLETLDKADYSDTIWKEISDQAMWLGNTMDPTGAAGTELDFGDIHPYRL</sequence>